<dbReference type="Proteomes" id="UP000515297">
    <property type="component" value="Plasmid plas2"/>
</dbReference>
<dbReference type="EMBL" id="CP060054">
    <property type="protein sequence ID" value="QNE07704.1"/>
    <property type="molecule type" value="Genomic_DNA"/>
</dbReference>
<reference evidence="2 3" key="1">
    <citation type="submission" date="2020-08" db="EMBL/GenBank/DDBJ databases">
        <authorList>
            <person name="Liu G."/>
            <person name="Sun C."/>
        </authorList>
    </citation>
    <scope>NUCLEOTIDE SEQUENCE [LARGE SCALE GENOMIC DNA]</scope>
    <source>
        <strain evidence="2 3">OT19</strain>
        <plasmid evidence="2 3">plas2</plasmid>
    </source>
</reference>
<proteinExistence type="predicted"/>
<dbReference type="RefSeq" id="WP_185886142.1">
    <property type="nucleotide sequence ID" value="NZ_CP060054.1"/>
</dbReference>
<protein>
    <submittedName>
        <fullName evidence="2">DUF2493 domain-containing protein</fullName>
    </submittedName>
</protein>
<sequence length="325" mass="36377">MTKFTDFAALAAFIEEARSEGHDTSDQYASSFIEHDEMAKLTVIAEPEKTDMPDAFQVEAAVDLMMRTMFDVLRDTRMEDCAADLAWGFCNSFHMVAKRIEGREDDAAKKLGELARNFDPSEIYTNELEDTQLLCQTLEGVRSALECMRDHAAEIYRVETGRPFSTVKGSRVSTKLSASMIDARDYLASRARTRREQFAPEGPVVAFSGGSEWHDHELLWNRLDQIKTRIPEMILSTTAQMKGCDAIATAWAASRGVKVVQFKLDRSQGNRAAFVRNDRIVNLRPVEAVVCEGSGIQSNFAQKLRAAGVPLHIFRRADQRIANAA</sequence>
<geneLocation type="plasmid" evidence="2 3">
    <name>plas2</name>
</geneLocation>
<gene>
    <name evidence="2" type="ORF">H4O24_19970</name>
</gene>
<keyword evidence="2" id="KW-0614">Plasmid</keyword>
<evidence type="ECO:0000259" key="1">
    <source>
        <dbReference type="Pfam" id="PF10686"/>
    </source>
</evidence>
<evidence type="ECO:0000313" key="3">
    <source>
        <dbReference type="Proteomes" id="UP000515297"/>
    </source>
</evidence>
<evidence type="ECO:0000313" key="2">
    <source>
        <dbReference type="EMBL" id="QNE07704.1"/>
    </source>
</evidence>
<organism evidence="2 3">
    <name type="scientific">Croceicoccus marinus</name>
    <dbReference type="NCBI Taxonomy" id="450378"/>
    <lineage>
        <taxon>Bacteria</taxon>
        <taxon>Pseudomonadati</taxon>
        <taxon>Pseudomonadota</taxon>
        <taxon>Alphaproteobacteria</taxon>
        <taxon>Sphingomonadales</taxon>
        <taxon>Erythrobacteraceae</taxon>
        <taxon>Croceicoccus</taxon>
    </lineage>
</organism>
<dbReference type="AlphaFoldDB" id="A0A7G6W139"/>
<dbReference type="Pfam" id="PF10686">
    <property type="entry name" value="YAcAr"/>
    <property type="match status" value="1"/>
</dbReference>
<name>A0A7G6W139_9SPHN</name>
<accession>A0A7G6W139</accession>
<feature type="domain" description="YspA cpYpsA-related SLOG" evidence="1">
    <location>
        <begin position="203"/>
        <end position="268"/>
    </location>
</feature>
<dbReference type="InterPro" id="IPR019627">
    <property type="entry name" value="YAcAr"/>
</dbReference>